<dbReference type="KEGG" id="dha:DEHA2C11286g"/>
<dbReference type="GeneID" id="8998361"/>
<dbReference type="FunCoup" id="B5RT98">
    <property type="interactions" value="9"/>
</dbReference>
<dbReference type="AlphaFoldDB" id="B5RT98"/>
<organism evidence="1 2">
    <name type="scientific">Debaryomyces hansenii (strain ATCC 36239 / CBS 767 / BCRC 21394 / JCM 1990 / NBRC 0083 / IGC 2968)</name>
    <name type="common">Yeast</name>
    <name type="synonym">Torulaspora hansenii</name>
    <dbReference type="NCBI Taxonomy" id="284592"/>
    <lineage>
        <taxon>Eukaryota</taxon>
        <taxon>Fungi</taxon>
        <taxon>Dikarya</taxon>
        <taxon>Ascomycota</taxon>
        <taxon>Saccharomycotina</taxon>
        <taxon>Pichiomycetes</taxon>
        <taxon>Debaryomycetaceae</taxon>
        <taxon>Debaryomyces</taxon>
    </lineage>
</organism>
<dbReference type="EMBL" id="CR382135">
    <property type="protein sequence ID" value="CAR65560.1"/>
    <property type="molecule type" value="Genomic_DNA"/>
</dbReference>
<proteinExistence type="predicted"/>
<dbReference type="OrthoDB" id="4038251at2759"/>
<keyword evidence="2" id="KW-1185">Reference proteome</keyword>
<protein>
    <submittedName>
        <fullName evidence="1">DEHA2C11286p</fullName>
    </submittedName>
</protein>
<accession>B5RT98</accession>
<dbReference type="RefSeq" id="XP_002770196.1">
    <property type="nucleotide sequence ID" value="XM_002770150.1"/>
</dbReference>
<evidence type="ECO:0000313" key="2">
    <source>
        <dbReference type="Proteomes" id="UP000000599"/>
    </source>
</evidence>
<gene>
    <name evidence="1" type="ordered locus">DEHA2C11286g</name>
</gene>
<dbReference type="InParanoid" id="B5RT98"/>
<dbReference type="HOGENOM" id="CLU_1277783_0_0_1"/>
<name>B5RT98_DEBHA</name>
<dbReference type="Proteomes" id="UP000000599">
    <property type="component" value="Chromosome C"/>
</dbReference>
<evidence type="ECO:0000313" key="1">
    <source>
        <dbReference type="EMBL" id="CAR65560.1"/>
    </source>
</evidence>
<dbReference type="VEuPathDB" id="FungiDB:DEHA2C11286g"/>
<dbReference type="InterPro" id="IPR035237">
    <property type="entry name" value="DUF5341"/>
</dbReference>
<dbReference type="Pfam" id="PF17276">
    <property type="entry name" value="DUF5341"/>
    <property type="match status" value="1"/>
</dbReference>
<sequence length="207" mass="22639">MVNKLGYAHGYAVDSASIMDEYNDRANDAGLELLGIIRNVHYVSHVNGTVLMTAMSASSKPDMAAYSDSVAFSSKYGNHVAIGGHNASDLINKILDYSPNDTKAIEKRGGYYIDWVSYSYDNVNRGLTQAWYDTDGEFGIYESTDEGLKNIDSNMGQKLCATSFSCPKAYEICSASTAENNNAFHGEVYWNAYGGVDGFCNQNNDDT</sequence>
<reference evidence="1 2" key="1">
    <citation type="journal article" date="2004" name="Nature">
        <title>Genome evolution in yeasts.</title>
        <authorList>
            <consortium name="Genolevures"/>
            <person name="Dujon B."/>
            <person name="Sherman D."/>
            <person name="Fischer G."/>
            <person name="Durrens P."/>
            <person name="Casaregola S."/>
            <person name="Lafontaine I."/>
            <person name="de Montigny J."/>
            <person name="Marck C."/>
            <person name="Neuveglise C."/>
            <person name="Talla E."/>
            <person name="Goffard N."/>
            <person name="Frangeul L."/>
            <person name="Aigle M."/>
            <person name="Anthouard V."/>
            <person name="Babour A."/>
            <person name="Barbe V."/>
            <person name="Barnay S."/>
            <person name="Blanchin S."/>
            <person name="Beckerich J.M."/>
            <person name="Beyne E."/>
            <person name="Bleykasten C."/>
            <person name="Boisrame A."/>
            <person name="Boyer J."/>
            <person name="Cattolico L."/>
            <person name="Confanioleri F."/>
            <person name="de Daruvar A."/>
            <person name="Despons L."/>
            <person name="Fabre E."/>
            <person name="Fairhead C."/>
            <person name="Ferry-Dumazet H."/>
            <person name="Groppi A."/>
            <person name="Hantraye F."/>
            <person name="Hennequin C."/>
            <person name="Jauniaux N."/>
            <person name="Joyet P."/>
            <person name="Kachouri R."/>
            <person name="Kerrest A."/>
            <person name="Koszul R."/>
            <person name="Lemaire M."/>
            <person name="Lesur I."/>
            <person name="Ma L."/>
            <person name="Muller H."/>
            <person name="Nicaud J.M."/>
            <person name="Nikolski M."/>
            <person name="Oztas S."/>
            <person name="Ozier-Kalogeropoulos O."/>
            <person name="Pellenz S."/>
            <person name="Potier S."/>
            <person name="Richard G.F."/>
            <person name="Straub M.L."/>
            <person name="Suleau A."/>
            <person name="Swennene D."/>
            <person name="Tekaia F."/>
            <person name="Wesolowski-Louvel M."/>
            <person name="Westhof E."/>
            <person name="Wirth B."/>
            <person name="Zeniou-Meyer M."/>
            <person name="Zivanovic I."/>
            <person name="Bolotin-Fukuhara M."/>
            <person name="Thierry A."/>
            <person name="Bouchier C."/>
            <person name="Caudron B."/>
            <person name="Scarpelli C."/>
            <person name="Gaillardin C."/>
            <person name="Weissenbach J."/>
            <person name="Wincker P."/>
            <person name="Souciet J.L."/>
        </authorList>
    </citation>
    <scope>NUCLEOTIDE SEQUENCE [LARGE SCALE GENOMIC DNA]</scope>
    <source>
        <strain evidence="2">ATCC 36239 / CBS 767 / BCRC 21394 / JCM 1990 / NBRC 0083 / IGC 2968</strain>
    </source>
</reference>